<dbReference type="GO" id="GO:0016787">
    <property type="term" value="F:hydrolase activity"/>
    <property type="evidence" value="ECO:0007669"/>
    <property type="project" value="UniProtKB-KW"/>
</dbReference>
<dbReference type="InterPro" id="IPR014881">
    <property type="entry name" value="NOB1_Zn-bd"/>
</dbReference>
<dbReference type="Gene3D" id="6.20.210.10">
    <property type="entry name" value="Nin one binding (NOB1), Zn-ribbon-like"/>
    <property type="match status" value="1"/>
</dbReference>
<dbReference type="InterPro" id="IPR039907">
    <property type="entry name" value="NOB1"/>
</dbReference>
<gene>
    <name evidence="12" type="ORF">WOLCODRAFT_99466</name>
</gene>
<evidence type="ECO:0000256" key="1">
    <source>
        <dbReference type="ARBA" id="ARBA00005858"/>
    </source>
</evidence>
<feature type="compositionally biased region" description="Basic and acidic residues" evidence="9">
    <location>
        <begin position="131"/>
        <end position="152"/>
    </location>
</feature>
<keyword evidence="3 7" id="KW-0479">Metal-binding</keyword>
<feature type="compositionally biased region" description="Low complexity" evidence="9">
    <location>
        <begin position="221"/>
        <end position="250"/>
    </location>
</feature>
<keyword evidence="4" id="KW-0378">Hydrolase</keyword>
<feature type="domain" description="Nin one binding (NOB1) Zn-ribbon-like" evidence="10">
    <location>
        <begin position="334"/>
        <end position="411"/>
    </location>
</feature>
<evidence type="ECO:0000256" key="3">
    <source>
        <dbReference type="ARBA" id="ARBA00022723"/>
    </source>
</evidence>
<feature type="region of interest" description="Disordered" evidence="9">
    <location>
        <begin position="481"/>
        <end position="513"/>
    </location>
</feature>
<dbReference type="InterPro" id="IPR017117">
    <property type="entry name" value="Nob1_euk"/>
</dbReference>
<keyword evidence="13" id="KW-1185">Reference proteome</keyword>
<evidence type="ECO:0000256" key="9">
    <source>
        <dbReference type="SAM" id="MobiDB-lite"/>
    </source>
</evidence>
<dbReference type="Pfam" id="PF08772">
    <property type="entry name" value="Zn_ribbon_NOB1"/>
    <property type="match status" value="1"/>
</dbReference>
<organism evidence="12 13">
    <name type="scientific">Wolfiporia cocos (strain MD-104)</name>
    <name type="common">Brown rot fungus</name>
    <dbReference type="NCBI Taxonomy" id="742152"/>
    <lineage>
        <taxon>Eukaryota</taxon>
        <taxon>Fungi</taxon>
        <taxon>Dikarya</taxon>
        <taxon>Basidiomycota</taxon>
        <taxon>Agaricomycotina</taxon>
        <taxon>Agaricomycetes</taxon>
        <taxon>Polyporales</taxon>
        <taxon>Phaeolaceae</taxon>
        <taxon>Wolfiporia</taxon>
    </lineage>
</organism>
<protein>
    <recommendedName>
        <fullName evidence="7">20S-pre-rRNA D-site endonuclease NOB1</fullName>
    </recommendedName>
</protein>
<evidence type="ECO:0000259" key="10">
    <source>
        <dbReference type="Pfam" id="PF08772"/>
    </source>
</evidence>
<comment type="subcellular location">
    <subcellularLocation>
        <location evidence="7">Nucleus</location>
        <location evidence="7">Nucleolus</location>
    </subcellularLocation>
</comment>
<evidence type="ECO:0000256" key="2">
    <source>
        <dbReference type="ARBA" id="ARBA00022722"/>
    </source>
</evidence>
<dbReference type="AlphaFoldDB" id="A0A2H3JXG7"/>
<comment type="similarity">
    <text evidence="1 7">Belongs to the NOB1 family.</text>
</comment>
<sequence length="513" mass="55694">MANPTAKPACKHLVLDAGPILSLSPLRGLAEKYYTVPQVLDELKNKRAREHFERLGLSAGVHVEVVGPDSASLAHVIQFAKKTGDYAVLSMADLSVLALTYSLDVREKEDAANKAAEVKASANSQPPTDAPAEKQEAVEKPAENVQHDENVSEKPAGNVQDDESVVEEPPLSEVSSSEDGDAHDPTEEVADDVEEATDDEREREPLDVELHRIQESDQCREPPTASEPSAVSPPAASPPSSSATAEEQPPLYDDPSDEDDGEGEWITPSNVALHKSRALDLLPSATGSRNGKGKGKDKGKETTIPVGCMTADFAMQNVLLQMGLSLVGVEGKRIKRVQNWVLRCHACFKICRDNARKFCPSCGNPTLLRASVTISSPDAGSDTPVLQVHLKRNFQYRTRGTIYSIPAPKPGSAKTGNGEGLILREDQATWMRAKKRVDRKREREERRLLTAASRGLAPGTALMGRWMDPDWVPEIISAGASGQGRSVRSRGMDGDMPVIGFGRKNPNEKKRRK</sequence>
<feature type="binding site" evidence="8">
    <location>
        <position position="359"/>
    </location>
    <ligand>
        <name>Zn(2+)</name>
        <dbReference type="ChEBI" id="CHEBI:29105"/>
    </ligand>
</feature>
<evidence type="ECO:0000256" key="7">
    <source>
        <dbReference type="PIRNR" id="PIRNR037125"/>
    </source>
</evidence>
<dbReference type="SUPFAM" id="SSF144206">
    <property type="entry name" value="NOB1 zinc finger-like"/>
    <property type="match status" value="1"/>
</dbReference>
<keyword evidence="5 7" id="KW-0862">Zinc</keyword>
<reference evidence="12 13" key="1">
    <citation type="journal article" date="2012" name="Science">
        <title>The Paleozoic origin of enzymatic lignin decomposition reconstructed from 31 fungal genomes.</title>
        <authorList>
            <person name="Floudas D."/>
            <person name="Binder M."/>
            <person name="Riley R."/>
            <person name="Barry K."/>
            <person name="Blanchette R.A."/>
            <person name="Henrissat B."/>
            <person name="Martinez A.T."/>
            <person name="Otillar R."/>
            <person name="Spatafora J.W."/>
            <person name="Yadav J.S."/>
            <person name="Aerts A."/>
            <person name="Benoit I."/>
            <person name="Boyd A."/>
            <person name="Carlson A."/>
            <person name="Copeland A."/>
            <person name="Coutinho P.M."/>
            <person name="de Vries R.P."/>
            <person name="Ferreira P."/>
            <person name="Findley K."/>
            <person name="Foster B."/>
            <person name="Gaskell J."/>
            <person name="Glotzer D."/>
            <person name="Gorecki P."/>
            <person name="Heitman J."/>
            <person name="Hesse C."/>
            <person name="Hori C."/>
            <person name="Igarashi K."/>
            <person name="Jurgens J.A."/>
            <person name="Kallen N."/>
            <person name="Kersten P."/>
            <person name="Kohler A."/>
            <person name="Kuees U."/>
            <person name="Kumar T.K.A."/>
            <person name="Kuo A."/>
            <person name="LaButti K."/>
            <person name="Larrondo L.F."/>
            <person name="Lindquist E."/>
            <person name="Ling A."/>
            <person name="Lombard V."/>
            <person name="Lucas S."/>
            <person name="Lundell T."/>
            <person name="Martin R."/>
            <person name="McLaughlin D.J."/>
            <person name="Morgenstern I."/>
            <person name="Morin E."/>
            <person name="Murat C."/>
            <person name="Nagy L.G."/>
            <person name="Nolan M."/>
            <person name="Ohm R.A."/>
            <person name="Patyshakuliyeva A."/>
            <person name="Rokas A."/>
            <person name="Ruiz-Duenas F.J."/>
            <person name="Sabat G."/>
            <person name="Salamov A."/>
            <person name="Samejima M."/>
            <person name="Schmutz J."/>
            <person name="Slot J.C."/>
            <person name="St John F."/>
            <person name="Stenlid J."/>
            <person name="Sun H."/>
            <person name="Sun S."/>
            <person name="Syed K."/>
            <person name="Tsang A."/>
            <person name="Wiebenga A."/>
            <person name="Young D."/>
            <person name="Pisabarro A."/>
            <person name="Eastwood D.C."/>
            <person name="Martin F."/>
            <person name="Cullen D."/>
            <person name="Grigoriev I.V."/>
            <person name="Hibbett D.S."/>
        </authorList>
    </citation>
    <scope>NUCLEOTIDE SEQUENCE [LARGE SCALE GENOMIC DNA]</scope>
    <source>
        <strain evidence="12 13">MD-104</strain>
    </source>
</reference>
<keyword evidence="6 7" id="KW-0539">Nucleus</keyword>
<evidence type="ECO:0000313" key="12">
    <source>
        <dbReference type="EMBL" id="PCH40877.1"/>
    </source>
</evidence>
<dbReference type="PANTHER" id="PTHR12814">
    <property type="entry name" value="RNA-BINDING PROTEIN NOB1"/>
    <property type="match status" value="1"/>
</dbReference>
<dbReference type="InterPro" id="IPR036283">
    <property type="entry name" value="NOB1_Zf-like_sf"/>
</dbReference>
<evidence type="ECO:0000259" key="11">
    <source>
        <dbReference type="Pfam" id="PF17146"/>
    </source>
</evidence>
<dbReference type="InterPro" id="IPR033411">
    <property type="entry name" value="Ribonuclease_PIN"/>
</dbReference>
<dbReference type="FunFam" id="3.40.50.1010:FF:000020">
    <property type="entry name" value="20S-pre-rRNA D-site endonuclease NOB1"/>
    <property type="match status" value="1"/>
</dbReference>
<dbReference type="PIRSF" id="PIRSF037125">
    <property type="entry name" value="D-site_20S_pre-rRNA_nuclease"/>
    <property type="match status" value="1"/>
</dbReference>
<dbReference type="Gene3D" id="3.40.50.1010">
    <property type="entry name" value="5'-nuclease"/>
    <property type="match status" value="1"/>
</dbReference>
<dbReference type="Proteomes" id="UP000218811">
    <property type="component" value="Unassembled WGS sequence"/>
</dbReference>
<dbReference type="Pfam" id="PF17146">
    <property type="entry name" value="PIN_6"/>
    <property type="match status" value="1"/>
</dbReference>
<dbReference type="GO" id="GO:0030490">
    <property type="term" value="P:maturation of SSU-rRNA"/>
    <property type="evidence" value="ECO:0007669"/>
    <property type="project" value="TreeGrafter"/>
</dbReference>
<accession>A0A2H3JXG7</accession>
<feature type="region of interest" description="Disordered" evidence="9">
    <location>
        <begin position="114"/>
        <end position="301"/>
    </location>
</feature>
<feature type="binding site" evidence="8">
    <location>
        <position position="362"/>
    </location>
    <ligand>
        <name>Zn(2+)</name>
        <dbReference type="ChEBI" id="CHEBI:29105"/>
    </ligand>
</feature>
<name>A0A2H3JXG7_WOLCO</name>
<evidence type="ECO:0000256" key="8">
    <source>
        <dbReference type="PIRSR" id="PIRSR037125-1"/>
    </source>
</evidence>
<dbReference type="CDD" id="cd09876">
    <property type="entry name" value="PIN_Nob1-like"/>
    <property type="match status" value="1"/>
</dbReference>
<feature type="binding site" evidence="8">
    <location>
        <position position="347"/>
    </location>
    <ligand>
        <name>Zn(2+)</name>
        <dbReference type="ChEBI" id="CHEBI:29105"/>
    </ligand>
</feature>
<dbReference type="PANTHER" id="PTHR12814:SF2">
    <property type="entry name" value="RNA-BINDING PROTEIN NOB1"/>
    <property type="match status" value="1"/>
</dbReference>
<dbReference type="OrthoDB" id="446759at2759"/>
<proteinExistence type="inferred from homology"/>
<dbReference type="OMA" id="GYELECE"/>
<feature type="compositionally biased region" description="Acidic residues" evidence="9">
    <location>
        <begin position="254"/>
        <end position="263"/>
    </location>
</feature>
<keyword evidence="2" id="KW-0540">Nuclease</keyword>
<evidence type="ECO:0000256" key="6">
    <source>
        <dbReference type="ARBA" id="ARBA00023242"/>
    </source>
</evidence>
<feature type="binding site" evidence="8">
    <location>
        <position position="344"/>
    </location>
    <ligand>
        <name>Zn(2+)</name>
        <dbReference type="ChEBI" id="CHEBI:29105"/>
    </ligand>
</feature>
<feature type="domain" description="Ribonuclease PIN" evidence="11">
    <location>
        <begin position="13"/>
        <end position="103"/>
    </location>
</feature>
<dbReference type="GO" id="GO:0030688">
    <property type="term" value="C:preribosome, small subunit precursor"/>
    <property type="evidence" value="ECO:0007669"/>
    <property type="project" value="TreeGrafter"/>
</dbReference>
<evidence type="ECO:0000256" key="5">
    <source>
        <dbReference type="ARBA" id="ARBA00022833"/>
    </source>
</evidence>
<dbReference type="EMBL" id="KB468113">
    <property type="protein sequence ID" value="PCH40877.1"/>
    <property type="molecule type" value="Genomic_DNA"/>
</dbReference>
<feature type="compositionally biased region" description="Acidic residues" evidence="9">
    <location>
        <begin position="187"/>
        <end position="199"/>
    </location>
</feature>
<evidence type="ECO:0000256" key="4">
    <source>
        <dbReference type="ARBA" id="ARBA00022801"/>
    </source>
</evidence>
<evidence type="ECO:0000313" key="13">
    <source>
        <dbReference type="Proteomes" id="UP000218811"/>
    </source>
</evidence>
<dbReference type="STRING" id="742152.A0A2H3JXG7"/>
<feature type="compositionally biased region" description="Basic and acidic residues" evidence="9">
    <location>
        <begin position="200"/>
        <end position="220"/>
    </location>
</feature>
<dbReference type="GO" id="GO:0046872">
    <property type="term" value="F:metal ion binding"/>
    <property type="evidence" value="ECO:0007669"/>
    <property type="project" value="UniProtKB-UniRule"/>
</dbReference>
<dbReference type="GO" id="GO:0004521">
    <property type="term" value="F:RNA endonuclease activity"/>
    <property type="evidence" value="ECO:0007669"/>
    <property type="project" value="UniProtKB-UniRule"/>
</dbReference>
<comment type="function">
    <text evidence="7">Required for the synthesis of 40S ribosome subunits. Has a role in processing 20S pre-rRNA into the mature 18S rRNA, where it is required for cleavage at the 3' end of the mature 18S rRNA (D-site). Accompanies the 20S pre-rRNA from the nucleus to the cytoplasm.</text>
</comment>
<dbReference type="GO" id="GO:0005730">
    <property type="term" value="C:nucleolus"/>
    <property type="evidence" value="ECO:0007669"/>
    <property type="project" value="UniProtKB-SubCell"/>
</dbReference>
<dbReference type="GO" id="GO:0005737">
    <property type="term" value="C:cytoplasm"/>
    <property type="evidence" value="ECO:0007669"/>
    <property type="project" value="UniProtKB-ARBA"/>
</dbReference>